<dbReference type="PANTHER" id="PTHR45626">
    <property type="entry name" value="TRANSCRIPTION TERMINATION FACTOR 2-RELATED"/>
    <property type="match status" value="1"/>
</dbReference>
<name>A0AAV9G4Z3_9PEZI</name>
<dbReference type="CDD" id="cd18793">
    <property type="entry name" value="SF2_C_SNF"/>
    <property type="match status" value="1"/>
</dbReference>
<evidence type="ECO:0000256" key="3">
    <source>
        <dbReference type="ARBA" id="ARBA00022840"/>
    </source>
</evidence>
<dbReference type="GO" id="GO:0008094">
    <property type="term" value="F:ATP-dependent activity, acting on DNA"/>
    <property type="evidence" value="ECO:0007669"/>
    <property type="project" value="TreeGrafter"/>
</dbReference>
<feature type="domain" description="Helicase C-terminal" evidence="5">
    <location>
        <begin position="733"/>
        <end position="890"/>
    </location>
</feature>
<dbReference type="SMART" id="SM00487">
    <property type="entry name" value="DEXDc"/>
    <property type="match status" value="1"/>
</dbReference>
<dbReference type="GO" id="GO:0005634">
    <property type="term" value="C:nucleus"/>
    <property type="evidence" value="ECO:0007669"/>
    <property type="project" value="TreeGrafter"/>
</dbReference>
<protein>
    <submittedName>
        <fullName evidence="6">SNF2 family N-terminal domain-containing protein</fullName>
    </submittedName>
</protein>
<dbReference type="SUPFAM" id="SSF52540">
    <property type="entry name" value="P-loop containing nucleoside triphosphate hydrolases"/>
    <property type="match status" value="2"/>
</dbReference>
<evidence type="ECO:0000256" key="1">
    <source>
        <dbReference type="ARBA" id="ARBA00022741"/>
    </source>
</evidence>
<dbReference type="GO" id="GO:0005524">
    <property type="term" value="F:ATP binding"/>
    <property type="evidence" value="ECO:0007669"/>
    <property type="project" value="UniProtKB-KW"/>
</dbReference>
<dbReference type="CDD" id="cd18008">
    <property type="entry name" value="DEXDc_SHPRH-like"/>
    <property type="match status" value="1"/>
</dbReference>
<dbReference type="InterPro" id="IPR001650">
    <property type="entry name" value="Helicase_C-like"/>
</dbReference>
<dbReference type="AlphaFoldDB" id="A0AAV9G4Z3"/>
<comment type="caution">
    <text evidence="6">The sequence shown here is derived from an EMBL/GenBank/DDBJ whole genome shotgun (WGS) entry which is preliminary data.</text>
</comment>
<evidence type="ECO:0000256" key="2">
    <source>
        <dbReference type="ARBA" id="ARBA00022801"/>
    </source>
</evidence>
<dbReference type="GO" id="GO:0016787">
    <property type="term" value="F:hydrolase activity"/>
    <property type="evidence" value="ECO:0007669"/>
    <property type="project" value="UniProtKB-KW"/>
</dbReference>
<evidence type="ECO:0000259" key="4">
    <source>
        <dbReference type="PROSITE" id="PS51192"/>
    </source>
</evidence>
<feature type="domain" description="Helicase ATP-binding" evidence="4">
    <location>
        <begin position="311"/>
        <end position="495"/>
    </location>
</feature>
<dbReference type="Gene3D" id="3.40.50.300">
    <property type="entry name" value="P-loop containing nucleotide triphosphate hydrolases"/>
    <property type="match status" value="1"/>
</dbReference>
<accession>A0AAV9G4Z3</accession>
<keyword evidence="3" id="KW-0067">ATP-binding</keyword>
<evidence type="ECO:0000313" key="6">
    <source>
        <dbReference type="EMBL" id="KAK4443087.1"/>
    </source>
</evidence>
<sequence>MSTFEPSDIFAHWQPEWELPANGYGGVLWDLPLSSGAEDNPTSLPANVASKPVPEQGLVCFGMFINIPGRCHVQVPETAPKRLPVVLCGLDSFVGAVDSSIKGTVDPDSTYLTSALLEESSLELQITCTIVPDPVKFASNGKRLRVSGALPRCSLDIILYGPISLSDALCSFINECNDQLEDEQKLYLQDPVLCDRNVPYCNPQRLPPLDPTSVVLTFDIANLSQKPTEFEDLAPRPELLDLLDSQEDLPEAVQPPAILTSLARHQKQGLTFMLRREQGWAFDGSRPDIWEVVENEKTHHFVNRISNARQADEPPPFYGGIVADPMGLGKTLAMIALIASDAYNPMLDYSDNLSGVLGAESSGITLVIVPPALLGTWEEELRSHTAPQCISWRLYHGRSRPTDLTQLEGVTIVLTTYHTVSMEGKNPSSRQLSLLFSIKWRRMVLDEAHFIRNANSQMAQAICALDAVSRWAVTGTPIQNHINDLAALLKFLDVYPYSEKRVFDADISHHWKSGNDGEAVKRLKRLAGCILLRRSKGTVQLPVRHDQVCHVEFQPQERGLYNSLRTQAIARIDDSLLTVNHGVGAATSFISILQQIEAMRMVCNLGLLYPSRHEIPNTSSKSQDWRETSQRAFNLRLEMGPIHCFSCSFSFDGAPDPFNDAESLSPFYAQCLRCICSGCAQGKTQGSLKIPAGCGHNPPCPIAPVSTNPSGLEEPPLSLSLSTTQETAYMLTKVRALIGDLKRVPVGTKSVVFSTWRMTLDVVETALRQACIPAIRFDGKVPQRDRQSVINRFRDDPSLQVMLLTLSCGAVGLTLTVASRAYLMEPHWNPTIEDQALARIHRIGQTQEVTTVRFYVRDSFEENVVRNQQSKRDLANILLAPSGAAVGDLGHLQRLRALI</sequence>
<dbReference type="InterPro" id="IPR050628">
    <property type="entry name" value="SNF2_RAD54_helicase_TF"/>
</dbReference>
<dbReference type="Pfam" id="PF00271">
    <property type="entry name" value="Helicase_C"/>
    <property type="match status" value="1"/>
</dbReference>
<keyword evidence="1" id="KW-0547">Nucleotide-binding</keyword>
<dbReference type="Pfam" id="PF00176">
    <property type="entry name" value="SNF2-rel_dom"/>
    <property type="match status" value="1"/>
</dbReference>
<evidence type="ECO:0000313" key="7">
    <source>
        <dbReference type="Proteomes" id="UP001321760"/>
    </source>
</evidence>
<dbReference type="Proteomes" id="UP001321760">
    <property type="component" value="Unassembled WGS sequence"/>
</dbReference>
<dbReference type="InterPro" id="IPR038718">
    <property type="entry name" value="SNF2-like_sf"/>
</dbReference>
<proteinExistence type="predicted"/>
<keyword evidence="2" id="KW-0378">Hydrolase</keyword>
<gene>
    <name evidence="6" type="ORF">QBC34DRAFT_417723</name>
</gene>
<dbReference type="GO" id="GO:0006281">
    <property type="term" value="P:DNA repair"/>
    <property type="evidence" value="ECO:0007669"/>
    <property type="project" value="TreeGrafter"/>
</dbReference>
<dbReference type="PROSITE" id="PS51194">
    <property type="entry name" value="HELICASE_CTER"/>
    <property type="match status" value="1"/>
</dbReference>
<keyword evidence="7" id="KW-1185">Reference proteome</keyword>
<reference evidence="6" key="2">
    <citation type="submission" date="2023-05" db="EMBL/GenBank/DDBJ databases">
        <authorList>
            <consortium name="Lawrence Berkeley National Laboratory"/>
            <person name="Steindorff A."/>
            <person name="Hensen N."/>
            <person name="Bonometti L."/>
            <person name="Westerberg I."/>
            <person name="Brannstrom I.O."/>
            <person name="Guillou S."/>
            <person name="Cros-Aarteil S."/>
            <person name="Calhoun S."/>
            <person name="Haridas S."/>
            <person name="Kuo A."/>
            <person name="Mondo S."/>
            <person name="Pangilinan J."/>
            <person name="Riley R."/>
            <person name="Labutti K."/>
            <person name="Andreopoulos B."/>
            <person name="Lipzen A."/>
            <person name="Chen C."/>
            <person name="Yanf M."/>
            <person name="Daum C."/>
            <person name="Ng V."/>
            <person name="Clum A."/>
            <person name="Ohm R."/>
            <person name="Martin F."/>
            <person name="Silar P."/>
            <person name="Natvig D."/>
            <person name="Lalanne C."/>
            <person name="Gautier V."/>
            <person name="Ament-Velasquez S.L."/>
            <person name="Kruys A."/>
            <person name="Hutchinson M.I."/>
            <person name="Powell A.J."/>
            <person name="Barry K."/>
            <person name="Miller A.N."/>
            <person name="Grigoriev I.V."/>
            <person name="Debuchy R."/>
            <person name="Gladieux P."/>
            <person name="Thoren M.H."/>
            <person name="Johannesson H."/>
        </authorList>
    </citation>
    <scope>NUCLEOTIDE SEQUENCE</scope>
    <source>
        <strain evidence="6">PSN243</strain>
    </source>
</reference>
<dbReference type="PROSITE" id="PS51192">
    <property type="entry name" value="HELICASE_ATP_BIND_1"/>
    <property type="match status" value="1"/>
</dbReference>
<dbReference type="Gene3D" id="3.40.50.10810">
    <property type="entry name" value="Tandem AAA-ATPase domain"/>
    <property type="match status" value="1"/>
</dbReference>
<reference evidence="6" key="1">
    <citation type="journal article" date="2023" name="Mol. Phylogenet. Evol.">
        <title>Genome-scale phylogeny and comparative genomics of the fungal order Sordariales.</title>
        <authorList>
            <person name="Hensen N."/>
            <person name="Bonometti L."/>
            <person name="Westerberg I."/>
            <person name="Brannstrom I.O."/>
            <person name="Guillou S."/>
            <person name="Cros-Aarteil S."/>
            <person name="Calhoun S."/>
            <person name="Haridas S."/>
            <person name="Kuo A."/>
            <person name="Mondo S."/>
            <person name="Pangilinan J."/>
            <person name="Riley R."/>
            <person name="LaButti K."/>
            <person name="Andreopoulos B."/>
            <person name="Lipzen A."/>
            <person name="Chen C."/>
            <person name="Yan M."/>
            <person name="Daum C."/>
            <person name="Ng V."/>
            <person name="Clum A."/>
            <person name="Steindorff A."/>
            <person name="Ohm R.A."/>
            <person name="Martin F."/>
            <person name="Silar P."/>
            <person name="Natvig D.O."/>
            <person name="Lalanne C."/>
            <person name="Gautier V."/>
            <person name="Ament-Velasquez S.L."/>
            <person name="Kruys A."/>
            <person name="Hutchinson M.I."/>
            <person name="Powell A.J."/>
            <person name="Barry K."/>
            <person name="Miller A.N."/>
            <person name="Grigoriev I.V."/>
            <person name="Debuchy R."/>
            <person name="Gladieux P."/>
            <person name="Hiltunen Thoren M."/>
            <person name="Johannesson H."/>
        </authorList>
    </citation>
    <scope>NUCLEOTIDE SEQUENCE</scope>
    <source>
        <strain evidence="6">PSN243</strain>
    </source>
</reference>
<dbReference type="EMBL" id="MU866000">
    <property type="protein sequence ID" value="KAK4443087.1"/>
    <property type="molecule type" value="Genomic_DNA"/>
</dbReference>
<dbReference type="PANTHER" id="PTHR45626:SF22">
    <property type="entry name" value="DNA REPAIR PROTEIN RAD5"/>
    <property type="match status" value="1"/>
</dbReference>
<dbReference type="InterPro" id="IPR049730">
    <property type="entry name" value="SNF2/RAD54-like_C"/>
</dbReference>
<dbReference type="InterPro" id="IPR000330">
    <property type="entry name" value="SNF2_N"/>
</dbReference>
<organism evidence="6 7">
    <name type="scientific">Podospora aff. communis PSN243</name>
    <dbReference type="NCBI Taxonomy" id="3040156"/>
    <lineage>
        <taxon>Eukaryota</taxon>
        <taxon>Fungi</taxon>
        <taxon>Dikarya</taxon>
        <taxon>Ascomycota</taxon>
        <taxon>Pezizomycotina</taxon>
        <taxon>Sordariomycetes</taxon>
        <taxon>Sordariomycetidae</taxon>
        <taxon>Sordariales</taxon>
        <taxon>Podosporaceae</taxon>
        <taxon>Podospora</taxon>
    </lineage>
</organism>
<dbReference type="InterPro" id="IPR027417">
    <property type="entry name" value="P-loop_NTPase"/>
</dbReference>
<dbReference type="InterPro" id="IPR014001">
    <property type="entry name" value="Helicase_ATP-bd"/>
</dbReference>
<evidence type="ECO:0000259" key="5">
    <source>
        <dbReference type="PROSITE" id="PS51194"/>
    </source>
</evidence>
<dbReference type="SMART" id="SM00490">
    <property type="entry name" value="HELICc"/>
    <property type="match status" value="1"/>
</dbReference>